<keyword evidence="2 7" id="KW-0813">Transport</keyword>
<dbReference type="Pfam" id="PF12911">
    <property type="entry name" value="OppC_N"/>
    <property type="match status" value="1"/>
</dbReference>
<feature type="transmembrane region" description="Helical" evidence="7">
    <location>
        <begin position="278"/>
        <end position="297"/>
    </location>
</feature>
<dbReference type="InterPro" id="IPR000515">
    <property type="entry name" value="MetI-like"/>
</dbReference>
<evidence type="ECO:0000259" key="8">
    <source>
        <dbReference type="PROSITE" id="PS50928"/>
    </source>
</evidence>
<dbReference type="InterPro" id="IPR025966">
    <property type="entry name" value="OppC_N"/>
</dbReference>
<dbReference type="PANTHER" id="PTHR43386">
    <property type="entry name" value="OLIGOPEPTIDE TRANSPORT SYSTEM PERMEASE PROTEIN APPC"/>
    <property type="match status" value="1"/>
</dbReference>
<dbReference type="Pfam" id="PF00528">
    <property type="entry name" value="BPD_transp_1"/>
    <property type="match status" value="1"/>
</dbReference>
<name>A0ABY4YZM9_9MICO</name>
<gene>
    <name evidence="9" type="ORF">NF556_11785</name>
</gene>
<dbReference type="EMBL" id="CP099489">
    <property type="protein sequence ID" value="USQ82186.1"/>
    <property type="molecule type" value="Genomic_DNA"/>
</dbReference>
<keyword evidence="4 7" id="KW-0812">Transmembrane</keyword>
<keyword evidence="3" id="KW-1003">Cell membrane</keyword>
<keyword evidence="10" id="KW-1185">Reference proteome</keyword>
<feature type="transmembrane region" description="Helical" evidence="7">
    <location>
        <begin position="229"/>
        <end position="252"/>
    </location>
</feature>
<feature type="transmembrane region" description="Helical" evidence="7">
    <location>
        <begin position="143"/>
        <end position="164"/>
    </location>
</feature>
<dbReference type="SUPFAM" id="SSF161098">
    <property type="entry name" value="MetI-like"/>
    <property type="match status" value="1"/>
</dbReference>
<evidence type="ECO:0000313" key="10">
    <source>
        <dbReference type="Proteomes" id="UP001056455"/>
    </source>
</evidence>
<feature type="domain" description="ABC transmembrane type-1" evidence="8">
    <location>
        <begin position="108"/>
        <end position="297"/>
    </location>
</feature>
<feature type="transmembrane region" description="Helical" evidence="7">
    <location>
        <begin position="170"/>
        <end position="190"/>
    </location>
</feature>
<evidence type="ECO:0000256" key="7">
    <source>
        <dbReference type="RuleBase" id="RU363032"/>
    </source>
</evidence>
<accession>A0ABY4YZM9</accession>
<dbReference type="Gene3D" id="1.10.3720.10">
    <property type="entry name" value="MetI-like"/>
    <property type="match status" value="1"/>
</dbReference>
<dbReference type="Proteomes" id="UP001056455">
    <property type="component" value="Chromosome"/>
</dbReference>
<dbReference type="InterPro" id="IPR035906">
    <property type="entry name" value="MetI-like_sf"/>
</dbReference>
<comment type="similarity">
    <text evidence="7">Belongs to the binding-protein-dependent transport system permease family.</text>
</comment>
<evidence type="ECO:0000256" key="5">
    <source>
        <dbReference type="ARBA" id="ARBA00022989"/>
    </source>
</evidence>
<proteinExistence type="inferred from homology"/>
<dbReference type="RefSeq" id="WP_252595792.1">
    <property type="nucleotide sequence ID" value="NZ_CP099489.1"/>
</dbReference>
<dbReference type="InterPro" id="IPR050366">
    <property type="entry name" value="BP-dependent_transpt_permease"/>
</dbReference>
<feature type="transmembrane region" description="Helical" evidence="7">
    <location>
        <begin position="34"/>
        <end position="57"/>
    </location>
</feature>
<keyword evidence="6 7" id="KW-0472">Membrane</keyword>
<evidence type="ECO:0000256" key="6">
    <source>
        <dbReference type="ARBA" id="ARBA00023136"/>
    </source>
</evidence>
<reference evidence="9" key="1">
    <citation type="submission" date="2022-06" db="EMBL/GenBank/DDBJ databases">
        <title>Ornithinimicrobium HY1793.</title>
        <authorList>
            <person name="Huang Y."/>
        </authorList>
    </citation>
    <scope>NUCLEOTIDE SEQUENCE</scope>
    <source>
        <strain evidence="9">HY1793</strain>
    </source>
</reference>
<evidence type="ECO:0000256" key="1">
    <source>
        <dbReference type="ARBA" id="ARBA00004651"/>
    </source>
</evidence>
<dbReference type="PROSITE" id="PS50928">
    <property type="entry name" value="ABC_TM1"/>
    <property type="match status" value="1"/>
</dbReference>
<evidence type="ECO:0000256" key="4">
    <source>
        <dbReference type="ARBA" id="ARBA00022692"/>
    </source>
</evidence>
<feature type="transmembrane region" description="Helical" evidence="7">
    <location>
        <begin position="113"/>
        <end position="136"/>
    </location>
</feature>
<evidence type="ECO:0000256" key="2">
    <source>
        <dbReference type="ARBA" id="ARBA00022448"/>
    </source>
</evidence>
<sequence>MGDELSVEKQIDLTQKSYSQGELIRRRFFRHRGAMISLGLLLFITIMAFSSIGYGFLPGWWGKDYYSAATVVDGGRPTLGFFPPSWGEQPFGQENAGKDYFALVMRGTQRSMIIAFAVGIVTTIIGTLIGAIAGYFRGWVESLLMRITDLLIVIPLLVMAAVLGQISGGGIWPLAIMLSLVSWTGLARLVRGEVLSLRERDFVTAAEAVGTSPWRIIFKHILPNTMGTIIVSATLTIASVILLESALSFLGFGVKPPDTSLGQLISIYQNSFTVRPWLFWWPGMIILGIALSVNFLGDGLRDAFDPRQSRSD</sequence>
<evidence type="ECO:0000313" key="9">
    <source>
        <dbReference type="EMBL" id="USQ82186.1"/>
    </source>
</evidence>
<keyword evidence="5 7" id="KW-1133">Transmembrane helix</keyword>
<dbReference type="CDD" id="cd06261">
    <property type="entry name" value="TM_PBP2"/>
    <property type="match status" value="1"/>
</dbReference>
<comment type="subcellular location">
    <subcellularLocation>
        <location evidence="1 7">Cell membrane</location>
        <topology evidence="1 7">Multi-pass membrane protein</topology>
    </subcellularLocation>
</comment>
<organism evidence="9 10">
    <name type="scientific">Ornithinimicrobium faecis</name>
    <dbReference type="NCBI Taxonomy" id="2934158"/>
    <lineage>
        <taxon>Bacteria</taxon>
        <taxon>Bacillati</taxon>
        <taxon>Actinomycetota</taxon>
        <taxon>Actinomycetes</taxon>
        <taxon>Micrococcales</taxon>
        <taxon>Ornithinimicrobiaceae</taxon>
        <taxon>Ornithinimicrobium</taxon>
    </lineage>
</organism>
<dbReference type="PANTHER" id="PTHR43386:SF1">
    <property type="entry name" value="D,D-DIPEPTIDE TRANSPORT SYSTEM PERMEASE PROTEIN DDPC-RELATED"/>
    <property type="match status" value="1"/>
</dbReference>
<protein>
    <submittedName>
        <fullName evidence="9">ABC transporter permease</fullName>
    </submittedName>
</protein>
<evidence type="ECO:0000256" key="3">
    <source>
        <dbReference type="ARBA" id="ARBA00022475"/>
    </source>
</evidence>